<dbReference type="AlphaFoldDB" id="A0A9W8EGF8"/>
<comment type="caution">
    <text evidence="2">The sequence shown here is derived from an EMBL/GenBank/DDBJ whole genome shotgun (WGS) entry which is preliminary data.</text>
</comment>
<organism evidence="2 3">
    <name type="scientific">Coemansia thaxteri</name>
    <dbReference type="NCBI Taxonomy" id="2663907"/>
    <lineage>
        <taxon>Eukaryota</taxon>
        <taxon>Fungi</taxon>
        <taxon>Fungi incertae sedis</taxon>
        <taxon>Zoopagomycota</taxon>
        <taxon>Kickxellomycotina</taxon>
        <taxon>Kickxellomycetes</taxon>
        <taxon>Kickxellales</taxon>
        <taxon>Kickxellaceae</taxon>
        <taxon>Coemansia</taxon>
    </lineage>
</organism>
<name>A0A9W8EGF8_9FUNG</name>
<evidence type="ECO:0000313" key="2">
    <source>
        <dbReference type="EMBL" id="KAJ1998021.1"/>
    </source>
</evidence>
<evidence type="ECO:0000256" key="1">
    <source>
        <dbReference type="SAM" id="MobiDB-lite"/>
    </source>
</evidence>
<reference evidence="2" key="1">
    <citation type="submission" date="2022-07" db="EMBL/GenBank/DDBJ databases">
        <title>Phylogenomic reconstructions and comparative analyses of Kickxellomycotina fungi.</title>
        <authorList>
            <person name="Reynolds N.K."/>
            <person name="Stajich J.E."/>
            <person name="Barry K."/>
            <person name="Grigoriev I.V."/>
            <person name="Crous P."/>
            <person name="Smith M.E."/>
        </authorList>
    </citation>
    <scope>NUCLEOTIDE SEQUENCE</scope>
    <source>
        <strain evidence="2">IMI 214461</strain>
    </source>
</reference>
<proteinExistence type="predicted"/>
<accession>A0A9W8EGF8</accession>
<protein>
    <submittedName>
        <fullName evidence="2">Uncharacterized protein</fullName>
    </submittedName>
</protein>
<dbReference type="OrthoDB" id="5519465at2759"/>
<sequence length="101" mass="10898">MQLAGAGGSVAVTSPTTSKEPRQISNSSNSGGRGGVRGEPTSAAEREEMLNQAEWEFRRWLIESSAGSGRYVMFPSTRQILESLKALYSTLEEIDFTGIAL</sequence>
<gene>
    <name evidence="2" type="ORF">H4R26_005613</name>
</gene>
<evidence type="ECO:0000313" key="3">
    <source>
        <dbReference type="Proteomes" id="UP001150907"/>
    </source>
</evidence>
<keyword evidence="3" id="KW-1185">Reference proteome</keyword>
<feature type="region of interest" description="Disordered" evidence="1">
    <location>
        <begin position="1"/>
        <end position="48"/>
    </location>
</feature>
<dbReference type="EMBL" id="JANBQF010001106">
    <property type="protein sequence ID" value="KAJ1998021.1"/>
    <property type="molecule type" value="Genomic_DNA"/>
</dbReference>
<dbReference type="Proteomes" id="UP001150907">
    <property type="component" value="Unassembled WGS sequence"/>
</dbReference>